<keyword evidence="9" id="KW-0786">Thiamine pyrophosphate</keyword>
<dbReference type="PANTHER" id="PTHR48084:SF4">
    <property type="entry name" value="2-OXOGLUTARATE OXIDOREDUCTASE SUBUNIT KORB"/>
    <property type="match status" value="1"/>
</dbReference>
<dbReference type="RefSeq" id="WP_424586795.1">
    <property type="nucleotide sequence ID" value="NZ_JBNATC010000025.1"/>
</dbReference>
<keyword evidence="5" id="KW-0460">Magnesium</keyword>
<dbReference type="Proteomes" id="UP000237040">
    <property type="component" value="Unassembled WGS sequence"/>
</dbReference>
<dbReference type="GO" id="GO:0046872">
    <property type="term" value="F:metal ion binding"/>
    <property type="evidence" value="ECO:0007669"/>
    <property type="project" value="UniProtKB-KW"/>
</dbReference>
<keyword evidence="8" id="KW-0411">Iron-sulfur</keyword>
<evidence type="ECO:0000256" key="4">
    <source>
        <dbReference type="ARBA" id="ARBA00022723"/>
    </source>
</evidence>
<comment type="cofactor">
    <cofactor evidence="2">
        <name>thiamine diphosphate</name>
        <dbReference type="ChEBI" id="CHEBI:58937"/>
    </cofactor>
</comment>
<comment type="cofactor">
    <cofactor evidence="1">
        <name>Mg(2+)</name>
        <dbReference type="ChEBI" id="CHEBI:18420"/>
    </cofactor>
</comment>
<keyword evidence="4" id="KW-0479">Metal-binding</keyword>
<dbReference type="EMBL" id="PNIL01000043">
    <property type="protein sequence ID" value="PMP67527.1"/>
    <property type="molecule type" value="Genomic_DNA"/>
</dbReference>
<dbReference type="PANTHER" id="PTHR48084">
    <property type="entry name" value="2-OXOGLUTARATE OXIDOREDUCTASE SUBUNIT KORB-RELATED"/>
    <property type="match status" value="1"/>
</dbReference>
<accession>A0A2J6WEI5</accession>
<dbReference type="Pfam" id="PF12367">
    <property type="entry name" value="PFO_beta_C"/>
    <property type="match status" value="1"/>
</dbReference>
<dbReference type="GO" id="GO:0016625">
    <property type="term" value="F:oxidoreductase activity, acting on the aldehyde or oxo group of donors, iron-sulfur protein as acceptor"/>
    <property type="evidence" value="ECO:0007669"/>
    <property type="project" value="UniProtKB-ARBA"/>
</dbReference>
<evidence type="ECO:0000256" key="9">
    <source>
        <dbReference type="ARBA" id="ARBA00023052"/>
    </source>
</evidence>
<evidence type="ECO:0000313" key="12">
    <source>
        <dbReference type="EMBL" id="PMP67527.1"/>
    </source>
</evidence>
<comment type="caution">
    <text evidence="12">The sequence shown here is derived from an EMBL/GenBank/DDBJ whole genome shotgun (WGS) entry which is preliminary data.</text>
</comment>
<proteinExistence type="predicted"/>
<dbReference type="InterPro" id="IPR029061">
    <property type="entry name" value="THDP-binding"/>
</dbReference>
<dbReference type="AlphaFoldDB" id="A0A2J6WEI5"/>
<keyword evidence="6" id="KW-0560">Oxidoreductase</keyword>
<dbReference type="InterPro" id="IPR011896">
    <property type="entry name" value="OFOB"/>
</dbReference>
<dbReference type="Gene3D" id="3.40.50.970">
    <property type="match status" value="1"/>
</dbReference>
<dbReference type="CDD" id="cd03375">
    <property type="entry name" value="TPP_OGFOR"/>
    <property type="match status" value="1"/>
</dbReference>
<keyword evidence="7" id="KW-0408">Iron</keyword>
<evidence type="ECO:0000259" key="10">
    <source>
        <dbReference type="Pfam" id="PF02775"/>
    </source>
</evidence>
<dbReference type="GO" id="GO:0044281">
    <property type="term" value="P:small molecule metabolic process"/>
    <property type="evidence" value="ECO:0007669"/>
    <property type="project" value="UniProtKB-ARBA"/>
</dbReference>
<evidence type="ECO:0000313" key="13">
    <source>
        <dbReference type="Proteomes" id="UP000237040"/>
    </source>
</evidence>
<evidence type="ECO:0000256" key="8">
    <source>
        <dbReference type="ARBA" id="ARBA00023014"/>
    </source>
</evidence>
<evidence type="ECO:0000256" key="1">
    <source>
        <dbReference type="ARBA" id="ARBA00001946"/>
    </source>
</evidence>
<dbReference type="GO" id="GO:0030976">
    <property type="term" value="F:thiamine pyrophosphate binding"/>
    <property type="evidence" value="ECO:0007669"/>
    <property type="project" value="InterPro"/>
</dbReference>
<dbReference type="InterPro" id="IPR051457">
    <property type="entry name" value="2-oxoacid:Fd_oxidoreductase"/>
</dbReference>
<dbReference type="SUPFAM" id="SSF52518">
    <property type="entry name" value="Thiamin diphosphate-binding fold (THDP-binding)"/>
    <property type="match status" value="1"/>
</dbReference>
<evidence type="ECO:0000259" key="11">
    <source>
        <dbReference type="Pfam" id="PF12367"/>
    </source>
</evidence>
<dbReference type="InterPro" id="IPR032686">
    <property type="entry name" value="PFO_beta_C"/>
</dbReference>
<evidence type="ECO:0000256" key="5">
    <source>
        <dbReference type="ARBA" id="ARBA00022842"/>
    </source>
</evidence>
<dbReference type="GO" id="GO:0045333">
    <property type="term" value="P:cellular respiration"/>
    <property type="evidence" value="ECO:0007669"/>
    <property type="project" value="UniProtKB-ARBA"/>
</dbReference>
<comment type="cofactor">
    <cofactor evidence="3">
        <name>[4Fe-4S] cluster</name>
        <dbReference type="ChEBI" id="CHEBI:49883"/>
    </cofactor>
</comment>
<feature type="domain" description="Pyruvate ferredoxin oxidoreductase beta subunit C-terminal" evidence="11">
    <location>
        <begin position="202"/>
        <end position="256"/>
    </location>
</feature>
<evidence type="ECO:0000256" key="2">
    <source>
        <dbReference type="ARBA" id="ARBA00001964"/>
    </source>
</evidence>
<organism evidence="12 13">
    <name type="scientific">Caldisericum exile</name>
    <dbReference type="NCBI Taxonomy" id="693075"/>
    <lineage>
        <taxon>Bacteria</taxon>
        <taxon>Pseudomonadati</taxon>
        <taxon>Caldisericota/Cryosericota group</taxon>
        <taxon>Caldisericota</taxon>
        <taxon>Caldisericia</taxon>
        <taxon>Caldisericales</taxon>
        <taxon>Caldisericaceae</taxon>
        <taxon>Caldisericum</taxon>
    </lineage>
</organism>
<dbReference type="GO" id="GO:0051536">
    <property type="term" value="F:iron-sulfur cluster binding"/>
    <property type="evidence" value="ECO:0007669"/>
    <property type="project" value="UniProtKB-KW"/>
</dbReference>
<protein>
    <submittedName>
        <fullName evidence="12">2-oxoglutarate synthase</fullName>
    </submittedName>
</protein>
<dbReference type="InterPro" id="IPR011766">
    <property type="entry name" value="TPP_enzyme_TPP-bd"/>
</dbReference>
<sequence>MSVRDELTTYEENTWCPGCGNFGIFTAFKGAIKELENRGVKKSHVLITAGIGCHGKIFDYLNLSGFYSLHGRAVATAQGMKLGNPDLYVVAFVGDGDAMGEGLEHVLFAAKRNADITIIMHNNGVYGLTTGQFTPVSPKGFKGPSTPFGSVEEPLNPIKLVLDAGATFVARGYSAKIKELTNIFVEAILHKGFSFVDVLQPCVSFNDTYELYNKNTFFVDKIATTKEEAIEISNVQDKIPLGIFYKEDKPVHHELLLEGKNLFKESLTKEKRLQKIREFLNI</sequence>
<evidence type="ECO:0000256" key="6">
    <source>
        <dbReference type="ARBA" id="ARBA00023002"/>
    </source>
</evidence>
<name>A0A2J6WEI5_9BACT</name>
<evidence type="ECO:0000256" key="3">
    <source>
        <dbReference type="ARBA" id="ARBA00001966"/>
    </source>
</evidence>
<dbReference type="NCBIfam" id="TIGR02177">
    <property type="entry name" value="PorB_KorB"/>
    <property type="match status" value="1"/>
</dbReference>
<evidence type="ECO:0000256" key="7">
    <source>
        <dbReference type="ARBA" id="ARBA00023004"/>
    </source>
</evidence>
<reference evidence="12 13" key="1">
    <citation type="submission" date="2018-01" db="EMBL/GenBank/DDBJ databases">
        <title>Metagenomic assembled genomes from two thermal pools in the Uzon Caldera, Kamchatka, Russia.</title>
        <authorList>
            <person name="Wilkins L."/>
            <person name="Ettinger C."/>
        </authorList>
    </citation>
    <scope>NUCLEOTIDE SEQUENCE [LARGE SCALE GENOMIC DNA]</scope>
    <source>
        <strain evidence="12">ZAV-07</strain>
    </source>
</reference>
<feature type="domain" description="Thiamine pyrophosphate enzyme TPP-binding" evidence="10">
    <location>
        <begin position="51"/>
        <end position="198"/>
    </location>
</feature>
<gene>
    <name evidence="12" type="ORF">C0189_03010</name>
</gene>
<dbReference type="Pfam" id="PF02775">
    <property type="entry name" value="TPP_enzyme_C"/>
    <property type="match status" value="1"/>
</dbReference>